<feature type="repeat" description="PPR" evidence="2">
    <location>
        <begin position="403"/>
        <end position="437"/>
    </location>
</feature>
<dbReference type="FunFam" id="1.25.40.10:FF:000090">
    <property type="entry name" value="Pentatricopeptide repeat-containing protein, chloroplastic"/>
    <property type="match status" value="1"/>
</dbReference>
<evidence type="ECO:0000313" key="4">
    <source>
        <dbReference type="Proteomes" id="UP001327560"/>
    </source>
</evidence>
<proteinExistence type="predicted"/>
<accession>A0AAQ3Q4G8</accession>
<dbReference type="GO" id="GO:0009451">
    <property type="term" value="P:RNA modification"/>
    <property type="evidence" value="ECO:0007669"/>
    <property type="project" value="InterPro"/>
</dbReference>
<evidence type="ECO:0000313" key="3">
    <source>
        <dbReference type="EMBL" id="WOK96250.1"/>
    </source>
</evidence>
<dbReference type="InterPro" id="IPR011990">
    <property type="entry name" value="TPR-like_helical_dom_sf"/>
</dbReference>
<dbReference type="EMBL" id="CP136891">
    <property type="protein sequence ID" value="WOK96250.1"/>
    <property type="molecule type" value="Genomic_DNA"/>
</dbReference>
<evidence type="ECO:0008006" key="5">
    <source>
        <dbReference type="Google" id="ProtNLM"/>
    </source>
</evidence>
<feature type="repeat" description="PPR" evidence="2">
    <location>
        <begin position="302"/>
        <end position="336"/>
    </location>
</feature>
<dbReference type="InterPro" id="IPR046960">
    <property type="entry name" value="PPR_At4g14850-like_plant"/>
</dbReference>
<dbReference type="PANTHER" id="PTHR47926">
    <property type="entry name" value="PENTATRICOPEPTIDE REPEAT-CONTAINING PROTEIN"/>
    <property type="match status" value="1"/>
</dbReference>
<feature type="repeat" description="PPR" evidence="2">
    <location>
        <begin position="94"/>
        <end position="128"/>
    </location>
</feature>
<dbReference type="AlphaFoldDB" id="A0AAQ3Q4G8"/>
<protein>
    <recommendedName>
        <fullName evidence="5">Pentatricopeptide repeat-containing protein</fullName>
    </recommendedName>
</protein>
<dbReference type="InterPro" id="IPR046848">
    <property type="entry name" value="E_motif"/>
</dbReference>
<dbReference type="FunFam" id="1.25.40.10:FF:000883">
    <property type="entry name" value="Pentatricopeptide repeat-containing protein"/>
    <property type="match status" value="1"/>
</dbReference>
<dbReference type="PANTHER" id="PTHR47926:SF397">
    <property type="entry name" value="(WILD MALAYSIAN BANANA) HYPOTHETICAL PROTEIN"/>
    <property type="match status" value="1"/>
</dbReference>
<sequence>MLLGRRRMPLSGALRHCRAFVHSSPSPLLSLHLLLSSHTPDLCSLRRRHGFLVVSGHSSNPFFAAKLISLYAAFRRPDLAHRVFAAAAPSNHGDTFLWNSAIKCYFSAGDFQLTLSLYCRMLSFGTPPNEFSIPMAVSASAELVDLSIGCCIHASAIKFALLPVNSVGVGSSLVYMYTKCGEVGDGFRVFDEMAMRDVVAWTALIVGCVRNGESAMALVCLKEMHQASTHGGERPNSRTVEAGLQACGSLRLLREGNCLHCFALKFGMEHLHSIRLSLLSMYSKCECLDETILVFLALSERDVVSWTAIIGVHIRKGHMIEGVELLIEMRDMGSEPDGVLMSCILLGLRDIGSVCGGKEFHGIILRRNYELNVMVIDALISMYCKFELMDHARNVFDAMGKTNAESWNSMVFGFSKAGMDMNCLDLFREMQFQGLNSNVSSLVSALSSSSRLMALCLGKSIHCHTIRVGLDADISICNTLVGMYGQCGILHLAIRIFEQTSKDVITWNALIAAYARLGYSNNALSLFYQMLLNDVQPNFTTLIIVLSACSHLAALNLGKWIHNYVKEIKLEYDVSINTALVDMYAKCGQLEVSREVFNSMPERDIVSWNVMISGYGIHGCAKEAIEVFREMEKIGVKPNDATFLAILSACSHSGLVNEGKELFEKMSIYYISPTLKHYACMVDLLGRSGYLHEAEAMVLKMPIKPDGGIWGALLGACKMHNDVVMGERVAKRAFESEPENDGYYILMSNMYSSAGRWKEVEMLRGMMKTKGMRKRLGWSSV</sequence>
<feature type="repeat" description="PPR" evidence="2">
    <location>
        <begin position="639"/>
        <end position="673"/>
    </location>
</feature>
<dbReference type="FunFam" id="1.25.40.10:FF:000073">
    <property type="entry name" value="Pentatricopeptide repeat-containing protein chloroplastic"/>
    <property type="match status" value="1"/>
</dbReference>
<dbReference type="Pfam" id="PF01535">
    <property type="entry name" value="PPR"/>
    <property type="match status" value="7"/>
</dbReference>
<dbReference type="Pfam" id="PF20431">
    <property type="entry name" value="E_motif"/>
    <property type="match status" value="1"/>
</dbReference>
<evidence type="ECO:0000256" key="1">
    <source>
        <dbReference type="ARBA" id="ARBA00022737"/>
    </source>
</evidence>
<keyword evidence="1" id="KW-0677">Repeat</keyword>
<feature type="repeat" description="PPR" evidence="2">
    <location>
        <begin position="503"/>
        <end position="537"/>
    </location>
</feature>
<keyword evidence="4" id="KW-1185">Reference proteome</keyword>
<organism evidence="3 4">
    <name type="scientific">Canna indica</name>
    <name type="common">Indian-shot</name>
    <dbReference type="NCBI Taxonomy" id="4628"/>
    <lineage>
        <taxon>Eukaryota</taxon>
        <taxon>Viridiplantae</taxon>
        <taxon>Streptophyta</taxon>
        <taxon>Embryophyta</taxon>
        <taxon>Tracheophyta</taxon>
        <taxon>Spermatophyta</taxon>
        <taxon>Magnoliopsida</taxon>
        <taxon>Liliopsida</taxon>
        <taxon>Zingiberales</taxon>
        <taxon>Cannaceae</taxon>
        <taxon>Canna</taxon>
    </lineage>
</organism>
<evidence type="ECO:0000256" key="2">
    <source>
        <dbReference type="PROSITE-ProRule" id="PRU00708"/>
    </source>
</evidence>
<dbReference type="GO" id="GO:0003729">
    <property type="term" value="F:mRNA binding"/>
    <property type="evidence" value="ECO:0007669"/>
    <property type="project" value="UniProtKB-ARBA"/>
</dbReference>
<dbReference type="Proteomes" id="UP001327560">
    <property type="component" value="Chromosome 2"/>
</dbReference>
<reference evidence="3 4" key="1">
    <citation type="submission" date="2023-10" db="EMBL/GenBank/DDBJ databases">
        <title>Chromosome-scale genome assembly provides insights into flower coloration mechanisms of Canna indica.</title>
        <authorList>
            <person name="Li C."/>
        </authorList>
    </citation>
    <scope>NUCLEOTIDE SEQUENCE [LARGE SCALE GENOMIC DNA]</scope>
    <source>
        <tissue evidence="3">Flower</tissue>
    </source>
</reference>
<dbReference type="FunFam" id="1.25.40.10:FF:001216">
    <property type="entry name" value="Pentatricopeptide repeat-containing protein mitochondrial"/>
    <property type="match status" value="1"/>
</dbReference>
<gene>
    <name evidence="3" type="ORF">Cni_G04957</name>
</gene>
<feature type="repeat" description="PPR" evidence="2">
    <location>
        <begin position="604"/>
        <end position="638"/>
    </location>
</feature>
<dbReference type="Gene3D" id="1.25.40.10">
    <property type="entry name" value="Tetratricopeptide repeat domain"/>
    <property type="match status" value="7"/>
</dbReference>
<dbReference type="InterPro" id="IPR002885">
    <property type="entry name" value="PPR_rpt"/>
</dbReference>
<dbReference type="NCBIfam" id="TIGR00756">
    <property type="entry name" value="PPR"/>
    <property type="match status" value="4"/>
</dbReference>
<dbReference type="Pfam" id="PF13041">
    <property type="entry name" value="PPR_2"/>
    <property type="match status" value="2"/>
</dbReference>
<dbReference type="PROSITE" id="PS51375">
    <property type="entry name" value="PPR"/>
    <property type="match status" value="6"/>
</dbReference>
<name>A0AAQ3Q4G8_9LILI</name>